<accession>A0A8S5QHB6</accession>
<proteinExistence type="predicted"/>
<organism evidence="2">
    <name type="scientific">Myoviridae sp. ctdNl2</name>
    <dbReference type="NCBI Taxonomy" id="2825140"/>
    <lineage>
        <taxon>Viruses</taxon>
        <taxon>Duplodnaviria</taxon>
        <taxon>Heunggongvirae</taxon>
        <taxon>Uroviricota</taxon>
        <taxon>Caudoviricetes</taxon>
    </lineage>
</organism>
<reference evidence="2" key="1">
    <citation type="journal article" date="2021" name="Proc. Natl. Acad. Sci. U.S.A.">
        <title>A Catalog of Tens of Thousands of Viruses from Human Metagenomes Reveals Hidden Associations with Chronic Diseases.</title>
        <authorList>
            <person name="Tisza M.J."/>
            <person name="Buck C.B."/>
        </authorList>
    </citation>
    <scope>NUCLEOTIDE SEQUENCE</scope>
    <source>
        <strain evidence="2">CtdNl2</strain>
    </source>
</reference>
<sequence>MKTMYFSLTLLYFTPHYTILQIFFILPIVKSYQNHQNDLKLKTIKIQKIP</sequence>
<feature type="transmembrane region" description="Helical" evidence="1">
    <location>
        <begin position="6"/>
        <end position="29"/>
    </location>
</feature>
<evidence type="ECO:0000313" key="2">
    <source>
        <dbReference type="EMBL" id="DAE18177.1"/>
    </source>
</evidence>
<dbReference type="EMBL" id="BK015652">
    <property type="protein sequence ID" value="DAE18177.1"/>
    <property type="molecule type" value="Genomic_DNA"/>
</dbReference>
<keyword evidence="1" id="KW-1133">Transmembrane helix</keyword>
<protein>
    <submittedName>
        <fullName evidence="2">Uncharacterized protein</fullName>
    </submittedName>
</protein>
<name>A0A8S5QHB6_9CAUD</name>
<keyword evidence="1" id="KW-0812">Transmembrane</keyword>
<keyword evidence="1" id="KW-0472">Membrane</keyword>
<evidence type="ECO:0000256" key="1">
    <source>
        <dbReference type="SAM" id="Phobius"/>
    </source>
</evidence>